<dbReference type="EMBL" id="JADWDJ010000024">
    <property type="protein sequence ID" value="KAG5260755.1"/>
    <property type="molecule type" value="Genomic_DNA"/>
</dbReference>
<feature type="region of interest" description="Disordered" evidence="1">
    <location>
        <begin position="117"/>
        <end position="136"/>
    </location>
</feature>
<feature type="compositionally biased region" description="Polar residues" evidence="1">
    <location>
        <begin position="168"/>
        <end position="181"/>
    </location>
</feature>
<feature type="region of interest" description="Disordered" evidence="1">
    <location>
        <begin position="1"/>
        <end position="26"/>
    </location>
</feature>
<proteinExistence type="predicted"/>
<evidence type="ECO:0000313" key="2">
    <source>
        <dbReference type="EMBL" id="KAG5260755.1"/>
    </source>
</evidence>
<comment type="caution">
    <text evidence="2">The sequence shown here is derived from an EMBL/GenBank/DDBJ whole genome shotgun (WGS) entry which is preliminary data.</text>
</comment>
<dbReference type="PANTHER" id="PTHR28336">
    <property type="entry name" value="BA1-643"/>
    <property type="match status" value="1"/>
</dbReference>
<feature type="region of interest" description="Disordered" evidence="1">
    <location>
        <begin position="143"/>
        <end position="255"/>
    </location>
</feature>
<name>A0AAV6FEA8_9TELE</name>
<feature type="region of interest" description="Disordered" evidence="1">
    <location>
        <begin position="461"/>
        <end position="500"/>
    </location>
</feature>
<reference evidence="2" key="1">
    <citation type="submission" date="2020-10" db="EMBL/GenBank/DDBJ databases">
        <title>Chromosome-scale genome assembly of the Allis shad, Alosa alosa.</title>
        <authorList>
            <person name="Margot Z."/>
            <person name="Christophe K."/>
            <person name="Cabau C."/>
            <person name="Louis A."/>
            <person name="Berthelot C."/>
            <person name="Parey E."/>
            <person name="Roest Crollius H."/>
            <person name="Montfort J."/>
            <person name="Robinson-Rechavi M."/>
            <person name="Bucao C."/>
            <person name="Bouchez O."/>
            <person name="Gislard M."/>
            <person name="Lluch J."/>
            <person name="Milhes M."/>
            <person name="Lampietro C."/>
            <person name="Lopez Roques C."/>
            <person name="Donnadieu C."/>
            <person name="Braasch I."/>
            <person name="Desvignes T."/>
            <person name="Postlethwait J."/>
            <person name="Bobe J."/>
            <person name="Guiguen Y."/>
        </authorList>
    </citation>
    <scope>NUCLEOTIDE SEQUENCE</scope>
    <source>
        <strain evidence="2">M-15738</strain>
        <tissue evidence="2">Blood</tissue>
    </source>
</reference>
<dbReference type="Gene3D" id="1.10.533.10">
    <property type="entry name" value="Death Domain, Fas"/>
    <property type="match status" value="1"/>
</dbReference>
<dbReference type="AlphaFoldDB" id="A0AAV6FEA8"/>
<dbReference type="Gene3D" id="2.60.220.30">
    <property type="match status" value="1"/>
</dbReference>
<gene>
    <name evidence="2" type="ORF">AALO_G00296130</name>
</gene>
<evidence type="ECO:0000256" key="1">
    <source>
        <dbReference type="SAM" id="MobiDB-lite"/>
    </source>
</evidence>
<dbReference type="InterPro" id="IPR011029">
    <property type="entry name" value="DEATH-like_dom_sf"/>
</dbReference>
<dbReference type="PANTHER" id="PTHR28336:SF4">
    <property type="entry name" value="DEATH DOMAIN-CONTAINING PROTEIN 1"/>
    <property type="match status" value="1"/>
</dbReference>
<organism evidence="2 3">
    <name type="scientific">Alosa alosa</name>
    <name type="common">allis shad</name>
    <dbReference type="NCBI Taxonomy" id="278164"/>
    <lineage>
        <taxon>Eukaryota</taxon>
        <taxon>Metazoa</taxon>
        <taxon>Chordata</taxon>
        <taxon>Craniata</taxon>
        <taxon>Vertebrata</taxon>
        <taxon>Euteleostomi</taxon>
        <taxon>Actinopterygii</taxon>
        <taxon>Neopterygii</taxon>
        <taxon>Teleostei</taxon>
        <taxon>Clupei</taxon>
        <taxon>Clupeiformes</taxon>
        <taxon>Clupeoidei</taxon>
        <taxon>Clupeidae</taxon>
        <taxon>Alosa</taxon>
    </lineage>
</organism>
<sequence length="865" mass="95322">METKLHTRELQVEPTPEHCKDPQTASHTEDHLLQLLEDISQSIQHHLDGETTKGGQKGQLPQGKELLLGQVITAESLLTLLELLRGLGDVHTERIRAWRHAASTTAQLCSQWQQAGNGRQYTPLTDPDNTETSHSAQNVTADLQDEESLHSTAHSEDDMSPLGAGCHSSHSTDVQQDSGSTGRRPPGTGEDHVGCVSPTNRDSAAGGQRRQMCGSSGRTPLSEGQEDEEGLREGKAGQRDAQLEEENQGVRHGWVTKGLTGKPESHASDMPTLCYITAPLGVAKVMTCDLVNGLSSLMVSDLEELVSSVLRLKLPNNTKCSFPITVAIPFRSCYRSNYRDIIVKFVDQASRVSYVNPVSVEGNYEGQKGSYAEVRVYTLGVFAVVSCLRKESYTIPKKGLSLKLSIDPRICLDYLPGSFTSPVIAQAVIQPVEPSLLSALKSNKDVYRAVLSTSPLLYLSHPSSQPPRRPLVLTLPCPSNPERRRPGEDGESGPPRPTSAVYIQDSPLQQRIRAMSDSVKTSREFAKEQLILLGWKEEQWNVLDDVSIRNLQNGLVSFELMEHFERLIVLRLQFPTRSSNLSAMVEEIEDCVRRVMVTIVLRRQRQDPHSVVVAALPSRDLGWELAKLQGQAYCGPPDPSGEIAMSEGDQLLLSFSGNITGTCTGARSADRGSTSPKTITFHHQRKSFEYLKLTVVDPFGNYSSPHYKGLAVFHRIPRTQLVWMDNTAVLSPEHPLVEPVCKLSLTLPKKLRITSRLASAKVMPHTHYDSLSDELLAWLCEELCEEEAALLLLALRVKRSAVQLARLRAPADSLPQQAFHVLGLWRRSLPSHTPKAPLLARCLVRAGRPDLAKELLLREGGGAEG</sequence>
<feature type="compositionally biased region" description="Basic and acidic residues" evidence="1">
    <location>
        <begin position="147"/>
        <end position="157"/>
    </location>
</feature>
<feature type="compositionally biased region" description="Basic and acidic residues" evidence="1">
    <location>
        <begin position="231"/>
        <end position="242"/>
    </location>
</feature>
<accession>A0AAV6FEA8</accession>
<evidence type="ECO:0008006" key="4">
    <source>
        <dbReference type="Google" id="ProtNLM"/>
    </source>
</evidence>
<protein>
    <recommendedName>
        <fullName evidence="4">Death domain-containing protein 1</fullName>
    </recommendedName>
</protein>
<dbReference type="Proteomes" id="UP000823561">
    <property type="component" value="Chromosome 24"/>
</dbReference>
<evidence type="ECO:0000313" key="3">
    <source>
        <dbReference type="Proteomes" id="UP000823561"/>
    </source>
</evidence>
<keyword evidence="3" id="KW-1185">Reference proteome</keyword>